<accession>A0A9D1R312</accession>
<gene>
    <name evidence="2" type="ORF">H9742_00825</name>
</gene>
<reference evidence="2" key="1">
    <citation type="journal article" date="2021" name="PeerJ">
        <title>Extensive microbial diversity within the chicken gut microbiome revealed by metagenomics and culture.</title>
        <authorList>
            <person name="Gilroy R."/>
            <person name="Ravi A."/>
            <person name="Getino M."/>
            <person name="Pursley I."/>
            <person name="Horton D.L."/>
            <person name="Alikhan N.F."/>
            <person name="Baker D."/>
            <person name="Gharbi K."/>
            <person name="Hall N."/>
            <person name="Watson M."/>
            <person name="Adriaenssens E.M."/>
            <person name="Foster-Nyarko E."/>
            <person name="Jarju S."/>
            <person name="Secka A."/>
            <person name="Antonio M."/>
            <person name="Oren A."/>
            <person name="Chaudhuri R.R."/>
            <person name="La Ragione R."/>
            <person name="Hildebrand F."/>
            <person name="Pallen M.J."/>
        </authorList>
    </citation>
    <scope>NUCLEOTIDE SEQUENCE</scope>
    <source>
        <strain evidence="2">CHK195-6426</strain>
    </source>
</reference>
<dbReference type="Proteomes" id="UP000824265">
    <property type="component" value="Unassembled WGS sequence"/>
</dbReference>
<evidence type="ECO:0000313" key="2">
    <source>
        <dbReference type="EMBL" id="HIW80065.1"/>
    </source>
</evidence>
<dbReference type="AlphaFoldDB" id="A0A9D1R312"/>
<keyword evidence="2" id="KW-0946">Virion</keyword>
<comment type="caution">
    <text evidence="2">The sequence shown here is derived from an EMBL/GenBank/DDBJ whole genome shotgun (WGS) entry which is preliminary data.</text>
</comment>
<dbReference type="InterPro" id="IPR024207">
    <property type="entry name" value="CotJB_dom"/>
</dbReference>
<evidence type="ECO:0000313" key="3">
    <source>
        <dbReference type="Proteomes" id="UP000824265"/>
    </source>
</evidence>
<name>A0A9D1R312_9FIRM</name>
<feature type="domain" description="Protein CotJB" evidence="1">
    <location>
        <begin position="8"/>
        <end position="83"/>
    </location>
</feature>
<evidence type="ECO:0000259" key="1">
    <source>
        <dbReference type="Pfam" id="PF12652"/>
    </source>
</evidence>
<dbReference type="EMBL" id="DXGH01000004">
    <property type="protein sequence ID" value="HIW80065.1"/>
    <property type="molecule type" value="Genomic_DNA"/>
</dbReference>
<reference evidence="2" key="2">
    <citation type="submission" date="2021-04" db="EMBL/GenBank/DDBJ databases">
        <authorList>
            <person name="Gilroy R."/>
        </authorList>
    </citation>
    <scope>NUCLEOTIDE SEQUENCE</scope>
    <source>
        <strain evidence="2">CHK195-6426</strain>
    </source>
</reference>
<sequence>MCILSNKEQMLKDISIVDFILVEFALYLDTHPTDRNAMEYFNHYSRMKNQMVKEFSQKYFPLTKDLAESNKEWRWGAAPLPWEGACG</sequence>
<organism evidence="2 3">
    <name type="scientific">Candidatus Acetatifactor stercoripullorum</name>
    <dbReference type="NCBI Taxonomy" id="2838414"/>
    <lineage>
        <taxon>Bacteria</taxon>
        <taxon>Bacillati</taxon>
        <taxon>Bacillota</taxon>
        <taxon>Clostridia</taxon>
        <taxon>Lachnospirales</taxon>
        <taxon>Lachnospiraceae</taxon>
        <taxon>Acetatifactor</taxon>
    </lineage>
</organism>
<dbReference type="PIRSF" id="PIRSF010606">
    <property type="entry name" value="Spore_coat_CotJB"/>
    <property type="match status" value="1"/>
</dbReference>
<protein>
    <submittedName>
        <fullName evidence="2">Spore coat protein CotJB</fullName>
    </submittedName>
</protein>
<dbReference type="InterPro" id="IPR016571">
    <property type="entry name" value="Spore_coat_assembly_CotJB"/>
</dbReference>
<dbReference type="Pfam" id="PF12652">
    <property type="entry name" value="CotJB"/>
    <property type="match status" value="1"/>
</dbReference>
<proteinExistence type="predicted"/>
<keyword evidence="2" id="KW-0167">Capsid protein</keyword>